<feature type="active site" description="Proton acceptor" evidence="8">
    <location>
        <position position="153"/>
    </location>
</feature>
<proteinExistence type="inferred from homology"/>
<dbReference type="InterPro" id="IPR057326">
    <property type="entry name" value="KR_dom"/>
</dbReference>
<evidence type="ECO:0000256" key="2">
    <source>
        <dbReference type="ARBA" id="ARBA00006484"/>
    </source>
</evidence>
<keyword evidence="4 10" id="KW-0276">Fatty acid metabolism</keyword>
<keyword evidence="6 10" id="KW-0275">Fatty acid biosynthesis</keyword>
<dbReference type="NCBIfam" id="TIGR01830">
    <property type="entry name" value="3oxo_ACP_reduc"/>
    <property type="match status" value="1"/>
</dbReference>
<comment type="function">
    <text evidence="10">Catalyzes the NADPH-dependent reduction of beta-ketoacyl-ACP substrates to beta-hydroxyacyl-ACP products, the first reductive step in the elongation cycle of fatty acid biosynthesis.</text>
</comment>
<dbReference type="UniPathway" id="UPA00094"/>
<dbReference type="EMBL" id="BJUG01000003">
    <property type="protein sequence ID" value="GEK36364.1"/>
    <property type="molecule type" value="Genomic_DNA"/>
</dbReference>
<dbReference type="InterPro" id="IPR050259">
    <property type="entry name" value="SDR"/>
</dbReference>
<comment type="catalytic activity">
    <reaction evidence="7 10">
        <text>a (3R)-hydroxyacyl-[ACP] + NADP(+) = a 3-oxoacyl-[ACP] + NADPH + H(+)</text>
        <dbReference type="Rhea" id="RHEA:17397"/>
        <dbReference type="Rhea" id="RHEA-COMP:9916"/>
        <dbReference type="Rhea" id="RHEA-COMP:9945"/>
        <dbReference type="ChEBI" id="CHEBI:15378"/>
        <dbReference type="ChEBI" id="CHEBI:57783"/>
        <dbReference type="ChEBI" id="CHEBI:58349"/>
        <dbReference type="ChEBI" id="CHEBI:78776"/>
        <dbReference type="ChEBI" id="CHEBI:78827"/>
        <dbReference type="EC" id="1.1.1.100"/>
    </reaction>
</comment>
<reference evidence="13 14" key="1">
    <citation type="submission" date="2016-04" db="EMBL/GenBank/DDBJ databases">
        <title>Draft genome of an Enterococcus thailandicus strain isolated from bovine feces.</title>
        <authorList>
            <person name="Beukers A.G."/>
            <person name="Zaheer R."/>
            <person name="Goji N."/>
            <person name="Cook S.R."/>
            <person name="Amoako K."/>
            <person name="Chaves A.V."/>
            <person name="Ward M.P."/>
            <person name="Mcallister T.A."/>
        </authorList>
    </citation>
    <scope>NUCLEOTIDE SEQUENCE [LARGE SCALE GENOMIC DNA]</scope>
    <source>
        <strain evidence="13 14">F0711D 46</strain>
    </source>
</reference>
<evidence type="ECO:0000313" key="13">
    <source>
        <dbReference type="EMBL" id="OAQ57022.1"/>
    </source>
</evidence>
<comment type="subunit">
    <text evidence="10">Homotetramer.</text>
</comment>
<keyword evidence="14" id="KW-1185">Reference proteome</keyword>
<keyword evidence="5 10" id="KW-0560">Oxidoreductase</keyword>
<dbReference type="InterPro" id="IPR020904">
    <property type="entry name" value="Sc_DH/Rdtase_CS"/>
</dbReference>
<evidence type="ECO:0000256" key="7">
    <source>
        <dbReference type="ARBA" id="ARBA00048508"/>
    </source>
</evidence>
<evidence type="ECO:0000256" key="6">
    <source>
        <dbReference type="ARBA" id="ARBA00023160"/>
    </source>
</evidence>
<feature type="binding site" evidence="9">
    <location>
        <position position="186"/>
    </location>
    <ligand>
        <name>NADP(+)</name>
        <dbReference type="ChEBI" id="CHEBI:58349"/>
    </ligand>
</feature>
<keyword evidence="10" id="KW-0443">Lipid metabolism</keyword>
<dbReference type="Proteomes" id="UP000078516">
    <property type="component" value="Unassembled WGS sequence"/>
</dbReference>
<dbReference type="Pfam" id="PF13561">
    <property type="entry name" value="adh_short_C2"/>
    <property type="match status" value="1"/>
</dbReference>
<evidence type="ECO:0000256" key="8">
    <source>
        <dbReference type="PIRSR" id="PIRSR611284-1"/>
    </source>
</evidence>
<evidence type="ECO:0000259" key="11">
    <source>
        <dbReference type="SMART" id="SM00822"/>
    </source>
</evidence>
<dbReference type="PROSITE" id="PS00061">
    <property type="entry name" value="ADH_SHORT"/>
    <property type="match status" value="1"/>
</dbReference>
<feature type="binding site" evidence="9">
    <location>
        <begin position="153"/>
        <end position="157"/>
    </location>
    <ligand>
        <name>NADP(+)</name>
        <dbReference type="ChEBI" id="CHEBI:58349"/>
    </ligand>
</feature>
<evidence type="ECO:0000256" key="1">
    <source>
        <dbReference type="ARBA" id="ARBA00005194"/>
    </source>
</evidence>
<dbReference type="PANTHER" id="PTHR42879:SF2">
    <property type="entry name" value="3-OXOACYL-[ACYL-CARRIER-PROTEIN] REDUCTASE FABG"/>
    <property type="match status" value="1"/>
</dbReference>
<evidence type="ECO:0000313" key="12">
    <source>
        <dbReference type="EMBL" id="GEK36364.1"/>
    </source>
</evidence>
<dbReference type="SMART" id="SM00822">
    <property type="entry name" value="PKS_KR"/>
    <property type="match status" value="1"/>
</dbReference>
<dbReference type="CDD" id="cd05333">
    <property type="entry name" value="BKR_SDR_c"/>
    <property type="match status" value="1"/>
</dbReference>
<feature type="domain" description="Ketoreductase" evidence="11">
    <location>
        <begin position="6"/>
        <end position="184"/>
    </location>
</feature>
<dbReference type="NCBIfam" id="NF005559">
    <property type="entry name" value="PRK07231.1"/>
    <property type="match status" value="1"/>
</dbReference>
<dbReference type="GO" id="GO:0004316">
    <property type="term" value="F:3-oxoacyl-[acyl-carrier-protein] reductase (NADPH) activity"/>
    <property type="evidence" value="ECO:0007669"/>
    <property type="project" value="UniProtKB-UniRule"/>
</dbReference>
<name>A0A179EV42_ENTTH</name>
<keyword evidence="10" id="KW-0444">Lipid biosynthesis</keyword>
<dbReference type="RefSeq" id="WP_067480868.1">
    <property type="nucleotide sequence ID" value="NZ_BJUG01000003.1"/>
</dbReference>
<evidence type="ECO:0000256" key="9">
    <source>
        <dbReference type="PIRSR" id="PIRSR611284-2"/>
    </source>
</evidence>
<organism evidence="13 14">
    <name type="scientific">Enterococcus thailandicus</name>
    <dbReference type="NCBI Taxonomy" id="417368"/>
    <lineage>
        <taxon>Bacteria</taxon>
        <taxon>Bacillati</taxon>
        <taxon>Bacillota</taxon>
        <taxon>Bacilli</taxon>
        <taxon>Lactobacillales</taxon>
        <taxon>Enterococcaceae</taxon>
        <taxon>Enterococcus</taxon>
    </lineage>
</organism>
<dbReference type="PATRIC" id="fig|417368.6.peg.212"/>
<dbReference type="GeneID" id="77487615"/>
<dbReference type="KEGG" id="eth:CK496_08170"/>
<dbReference type="NCBIfam" id="NF009466">
    <property type="entry name" value="PRK12826.1-2"/>
    <property type="match status" value="1"/>
</dbReference>
<feature type="binding site" evidence="9">
    <location>
        <position position="88"/>
    </location>
    <ligand>
        <name>NADP(+)</name>
        <dbReference type="ChEBI" id="CHEBI:58349"/>
    </ligand>
</feature>
<dbReference type="InterPro" id="IPR011284">
    <property type="entry name" value="3oxo_ACP_reduc"/>
</dbReference>
<dbReference type="SUPFAM" id="SSF51735">
    <property type="entry name" value="NAD(P)-binding Rossmann-fold domains"/>
    <property type="match status" value="1"/>
</dbReference>
<keyword evidence="9 10" id="KW-0521">NADP</keyword>
<dbReference type="EC" id="1.1.1.100" evidence="3 10"/>
<evidence type="ECO:0000313" key="15">
    <source>
        <dbReference type="Proteomes" id="UP000321361"/>
    </source>
</evidence>
<comment type="pathway">
    <text evidence="1 10">Lipid metabolism; fatty acid biosynthesis.</text>
</comment>
<dbReference type="Gene3D" id="3.40.50.720">
    <property type="entry name" value="NAD(P)-binding Rossmann-like Domain"/>
    <property type="match status" value="1"/>
</dbReference>
<gene>
    <name evidence="12" type="primary">fabG</name>
    <name evidence="13" type="ORF">A6E74_01205</name>
    <name evidence="12" type="ORF">ETH01_06510</name>
</gene>
<dbReference type="GO" id="GO:0051287">
    <property type="term" value="F:NAD binding"/>
    <property type="evidence" value="ECO:0007669"/>
    <property type="project" value="UniProtKB-UniRule"/>
</dbReference>
<dbReference type="PANTHER" id="PTHR42879">
    <property type="entry name" value="3-OXOACYL-(ACYL-CARRIER-PROTEIN) REDUCTASE"/>
    <property type="match status" value="1"/>
</dbReference>
<dbReference type="GO" id="GO:0006633">
    <property type="term" value="P:fatty acid biosynthetic process"/>
    <property type="evidence" value="ECO:0007669"/>
    <property type="project" value="UniProtKB-UniPathway"/>
</dbReference>
<evidence type="ECO:0000256" key="10">
    <source>
        <dbReference type="RuleBase" id="RU366074"/>
    </source>
</evidence>
<dbReference type="InterPro" id="IPR002347">
    <property type="entry name" value="SDR_fam"/>
</dbReference>
<comment type="similarity">
    <text evidence="2 10">Belongs to the short-chain dehydrogenases/reductases (SDR) family.</text>
</comment>
<feature type="binding site" evidence="9">
    <location>
        <begin position="12"/>
        <end position="15"/>
    </location>
    <ligand>
        <name>NADP(+)</name>
        <dbReference type="ChEBI" id="CHEBI:58349"/>
    </ligand>
</feature>
<accession>A0A179EV42</accession>
<comment type="caution">
    <text evidence="13">The sequence shown here is derived from an EMBL/GenBank/DDBJ whole genome shotgun (WGS) entry which is preliminary data.</text>
</comment>
<dbReference type="OrthoDB" id="9803333at2"/>
<dbReference type="InterPro" id="IPR036291">
    <property type="entry name" value="NAD(P)-bd_dom_sf"/>
</dbReference>
<evidence type="ECO:0000256" key="5">
    <source>
        <dbReference type="ARBA" id="ARBA00023002"/>
    </source>
</evidence>
<evidence type="ECO:0000256" key="3">
    <source>
        <dbReference type="ARBA" id="ARBA00012948"/>
    </source>
</evidence>
<dbReference type="FunFam" id="3.40.50.720:FF:000173">
    <property type="entry name" value="3-oxoacyl-[acyl-carrier protein] reductase"/>
    <property type="match status" value="1"/>
</dbReference>
<dbReference type="Proteomes" id="UP000321361">
    <property type="component" value="Unassembled WGS sequence"/>
</dbReference>
<dbReference type="PRINTS" id="PR00081">
    <property type="entry name" value="GDHRDH"/>
</dbReference>
<reference evidence="12 15" key="2">
    <citation type="submission" date="2019-07" db="EMBL/GenBank/DDBJ databases">
        <title>Whole genome shotgun sequence of Enterococcus thailandicus NBRC 101867.</title>
        <authorList>
            <person name="Hosoyama A."/>
            <person name="Uohara A."/>
            <person name="Ohji S."/>
            <person name="Ichikawa N."/>
        </authorList>
    </citation>
    <scope>NUCLEOTIDE SEQUENCE [LARGE SCALE GENOMIC DNA]</scope>
    <source>
        <strain evidence="12 15">NBRC 101867</strain>
    </source>
</reference>
<evidence type="ECO:0000256" key="4">
    <source>
        <dbReference type="ARBA" id="ARBA00022832"/>
    </source>
</evidence>
<dbReference type="AlphaFoldDB" id="A0A179EV42"/>
<sequence>MDVRGKNVFVTGSTRGIGEAIAIAFAKAGANVVLNGRSAISSEKLAEISALGVTCIGVSGDIADFTKAGEMIKEAQEQLGSVDILVNNAGITNDKLLLRMDAEDFKKCLDINLTGTFNMTQHVLKQMMKKREGAIINLASVSGLIGNVGQANYAASKAGVVGLTKSVAREVATRGITCNAIAPGFIATDMTDVLSEKVKEQVTKQIPLQRFGNVEDIAKTAVFLAENAYITGQVINVDGGLVMHG</sequence>
<protein>
    <recommendedName>
        <fullName evidence="3 10">3-oxoacyl-[acyl-carrier-protein] reductase</fullName>
        <ecNumber evidence="3 10">1.1.1.100</ecNumber>
    </recommendedName>
</protein>
<dbReference type="PRINTS" id="PR00080">
    <property type="entry name" value="SDRFAMILY"/>
</dbReference>
<dbReference type="EMBL" id="LWMN01000001">
    <property type="protein sequence ID" value="OAQ57022.1"/>
    <property type="molecule type" value="Genomic_DNA"/>
</dbReference>
<evidence type="ECO:0000313" key="14">
    <source>
        <dbReference type="Proteomes" id="UP000078516"/>
    </source>
</evidence>